<dbReference type="EMBL" id="BART01015471">
    <property type="protein sequence ID" value="GAG84906.1"/>
    <property type="molecule type" value="Genomic_DNA"/>
</dbReference>
<dbReference type="InterPro" id="IPR008930">
    <property type="entry name" value="Terpenoid_cyclase/PrenylTrfase"/>
</dbReference>
<evidence type="ECO:0008006" key="3">
    <source>
        <dbReference type="Google" id="ProtNLM"/>
    </source>
</evidence>
<evidence type="ECO:0000256" key="1">
    <source>
        <dbReference type="SAM" id="MobiDB-lite"/>
    </source>
</evidence>
<dbReference type="Gene3D" id="1.50.10.20">
    <property type="match status" value="1"/>
</dbReference>
<gene>
    <name evidence="2" type="ORF">S01H4_30030</name>
</gene>
<dbReference type="AlphaFoldDB" id="X1CL16"/>
<name>X1CL16_9ZZZZ</name>
<feature type="compositionally biased region" description="Basic and acidic residues" evidence="1">
    <location>
        <begin position="223"/>
        <end position="238"/>
    </location>
</feature>
<dbReference type="SUPFAM" id="SSF48239">
    <property type="entry name" value="Terpenoid cyclases/Protein prenyltransferases"/>
    <property type="match status" value="1"/>
</dbReference>
<reference evidence="2" key="1">
    <citation type="journal article" date="2014" name="Front. Microbiol.">
        <title>High frequency of phylogenetically diverse reductive dehalogenase-homologous genes in deep subseafloor sedimentary metagenomes.</title>
        <authorList>
            <person name="Kawai M."/>
            <person name="Futagami T."/>
            <person name="Toyoda A."/>
            <person name="Takaki Y."/>
            <person name="Nishi S."/>
            <person name="Hori S."/>
            <person name="Arai W."/>
            <person name="Tsubouchi T."/>
            <person name="Morono Y."/>
            <person name="Uchiyama I."/>
            <person name="Ito T."/>
            <person name="Fujiyama A."/>
            <person name="Inagaki F."/>
            <person name="Takami H."/>
        </authorList>
    </citation>
    <scope>NUCLEOTIDE SEQUENCE</scope>
    <source>
        <strain evidence="2">Expedition CK06-06</strain>
    </source>
</reference>
<proteinExistence type="predicted"/>
<feature type="region of interest" description="Disordered" evidence="1">
    <location>
        <begin position="213"/>
        <end position="238"/>
    </location>
</feature>
<comment type="caution">
    <text evidence="2">The sequence shown here is derived from an EMBL/GenBank/DDBJ whole genome shotgun (WGS) entry which is preliminary data.</text>
</comment>
<accession>X1CL16</accession>
<sequence>MPLYGEETDVAAKHLHQKIVQRGIGYLRTQGQASDGSYSAGSGPGVTALITTAILRSGYTPQDPLVARSLDYLRTFIQKDGGIYAVGSIYRNYETSLAVMCFAEAGQKQPGTFKSIVESGDRFLKGLQYDEASERSPSNPFYGGAGYGKHKRPDLSNTGIMIDALVAAGAGPDDESLRKALIFVSRCQNLETEHNDTKWSVKNPDGGFYYTGAAGGSSQAKWPEGKSEEEHGLRSYGS</sequence>
<protein>
    <recommendedName>
        <fullName evidence="3">Squalene cyclase C-terminal domain-containing protein</fullName>
    </recommendedName>
</protein>
<feature type="non-terminal residue" evidence="2">
    <location>
        <position position="238"/>
    </location>
</feature>
<organism evidence="2">
    <name type="scientific">marine sediment metagenome</name>
    <dbReference type="NCBI Taxonomy" id="412755"/>
    <lineage>
        <taxon>unclassified sequences</taxon>
        <taxon>metagenomes</taxon>
        <taxon>ecological metagenomes</taxon>
    </lineage>
</organism>
<dbReference type="CDD" id="cd00688">
    <property type="entry name" value="ISOPREN_C2_like"/>
    <property type="match status" value="1"/>
</dbReference>
<evidence type="ECO:0000313" key="2">
    <source>
        <dbReference type="EMBL" id="GAG84906.1"/>
    </source>
</evidence>